<keyword evidence="1" id="KW-1133">Transmembrane helix</keyword>
<evidence type="ECO:0000313" key="2">
    <source>
        <dbReference type="EMBL" id="TBU66085.1"/>
    </source>
</evidence>
<keyword evidence="3" id="KW-1185">Reference proteome</keyword>
<sequence length="100" mass="11074">MHVCYFGLLDGISRSRRRGAKWGSLVLFIAFRLYTLYAIVGSGVGFGSWKICAIPADTGILGIRYQLPAVLDPMLRIAPSSFTFLNLSLRTHLRLPSSDL</sequence>
<name>A0A4Q9QED0_9APHY</name>
<keyword evidence="1" id="KW-0472">Membrane</keyword>
<accession>A0A4Q9QED0</accession>
<proteinExistence type="predicted"/>
<dbReference type="AlphaFoldDB" id="A0A4Q9QED0"/>
<dbReference type="Proteomes" id="UP000292082">
    <property type="component" value="Unassembled WGS sequence"/>
</dbReference>
<feature type="non-terminal residue" evidence="2">
    <location>
        <position position="100"/>
    </location>
</feature>
<dbReference type="EMBL" id="ML145084">
    <property type="protein sequence ID" value="TBU66085.1"/>
    <property type="molecule type" value="Genomic_DNA"/>
</dbReference>
<gene>
    <name evidence="2" type="ORF">BD310DRAFT_912738</name>
</gene>
<feature type="transmembrane region" description="Helical" evidence="1">
    <location>
        <begin position="22"/>
        <end position="40"/>
    </location>
</feature>
<evidence type="ECO:0000256" key="1">
    <source>
        <dbReference type="SAM" id="Phobius"/>
    </source>
</evidence>
<protein>
    <submittedName>
        <fullName evidence="2">Uncharacterized protein</fullName>
    </submittedName>
</protein>
<evidence type="ECO:0000313" key="3">
    <source>
        <dbReference type="Proteomes" id="UP000292082"/>
    </source>
</evidence>
<organism evidence="2 3">
    <name type="scientific">Dichomitus squalens</name>
    <dbReference type="NCBI Taxonomy" id="114155"/>
    <lineage>
        <taxon>Eukaryota</taxon>
        <taxon>Fungi</taxon>
        <taxon>Dikarya</taxon>
        <taxon>Basidiomycota</taxon>
        <taxon>Agaricomycotina</taxon>
        <taxon>Agaricomycetes</taxon>
        <taxon>Polyporales</taxon>
        <taxon>Polyporaceae</taxon>
        <taxon>Dichomitus</taxon>
    </lineage>
</organism>
<reference evidence="2 3" key="1">
    <citation type="submission" date="2019-01" db="EMBL/GenBank/DDBJ databases">
        <title>Draft genome sequences of three monokaryotic isolates of the white-rot basidiomycete fungus Dichomitus squalens.</title>
        <authorList>
            <consortium name="DOE Joint Genome Institute"/>
            <person name="Lopez S.C."/>
            <person name="Andreopoulos B."/>
            <person name="Pangilinan J."/>
            <person name="Lipzen A."/>
            <person name="Riley R."/>
            <person name="Ahrendt S."/>
            <person name="Ng V."/>
            <person name="Barry K."/>
            <person name="Daum C."/>
            <person name="Grigoriev I.V."/>
            <person name="Hilden K.S."/>
            <person name="Makela M.R."/>
            <person name="de Vries R.P."/>
        </authorList>
    </citation>
    <scope>NUCLEOTIDE SEQUENCE [LARGE SCALE GENOMIC DNA]</scope>
    <source>
        <strain evidence="2 3">CBS 464.89</strain>
    </source>
</reference>
<keyword evidence="1" id="KW-0812">Transmembrane</keyword>